<feature type="region of interest" description="Disordered" evidence="1">
    <location>
        <begin position="322"/>
        <end position="341"/>
    </location>
</feature>
<evidence type="ECO:0000256" key="2">
    <source>
        <dbReference type="SAM" id="Phobius"/>
    </source>
</evidence>
<dbReference type="OrthoDB" id="9771725at2"/>
<evidence type="ECO:0000313" key="5">
    <source>
        <dbReference type="Proteomes" id="UP000199421"/>
    </source>
</evidence>
<dbReference type="PANTHER" id="PTHR33371">
    <property type="entry name" value="INTERMEMBRANE PHOSPHOLIPID TRANSPORT SYSTEM BINDING PROTEIN MLAD-RELATED"/>
    <property type="match status" value="1"/>
</dbReference>
<dbReference type="EMBL" id="FOAF01000002">
    <property type="protein sequence ID" value="SEL37467.1"/>
    <property type="molecule type" value="Genomic_DNA"/>
</dbReference>
<keyword evidence="2" id="KW-0472">Membrane</keyword>
<organism evidence="4 5">
    <name type="scientific">Olivibacter domesticus</name>
    <name type="common">Pseudosphingobacterium domesticum</name>
    <dbReference type="NCBI Taxonomy" id="407022"/>
    <lineage>
        <taxon>Bacteria</taxon>
        <taxon>Pseudomonadati</taxon>
        <taxon>Bacteroidota</taxon>
        <taxon>Sphingobacteriia</taxon>
        <taxon>Sphingobacteriales</taxon>
        <taxon>Sphingobacteriaceae</taxon>
        <taxon>Olivibacter</taxon>
    </lineage>
</organism>
<dbReference type="InterPro" id="IPR052336">
    <property type="entry name" value="MlaD_Phospholipid_Transporter"/>
</dbReference>
<keyword evidence="5" id="KW-1185">Reference proteome</keyword>
<dbReference type="Pfam" id="PF02470">
    <property type="entry name" value="MlaD"/>
    <property type="match status" value="1"/>
</dbReference>
<evidence type="ECO:0000313" key="4">
    <source>
        <dbReference type="EMBL" id="SEL37467.1"/>
    </source>
</evidence>
<keyword evidence="2" id="KW-0812">Transmembrane</keyword>
<gene>
    <name evidence="4" type="ORF">SAMN05661044_02307</name>
</gene>
<accession>A0A1H7PQZ8</accession>
<dbReference type="InterPro" id="IPR003399">
    <property type="entry name" value="Mce/MlaD"/>
</dbReference>
<dbReference type="AlphaFoldDB" id="A0A1H7PQZ8"/>
<dbReference type="STRING" id="407022.SAMN05661044_02307"/>
<sequence length="341" mass="36821">MAKNSDNKKAVIVGLFTLIGITVLVVAIFVLGGNQKRFTKTIGLKTIFDNAGGLKAGNNVFFSGVKIGTIKNIKLIENSHVEIDFNVEEKSRDYIRKDAEVRISSEGFIGSKIIVIQGGSSGVAVVEAGDLLQSVKSVDTEEMMATLQVNNQNLVAITNDVKKLSEKIANGEGTIGAVLTDSLMAVQVKSIMSSLTQTAANTSRVSSALNAFTNKLNTEGSLANEILTDTTVYNSLRNSAAQLQGITQTASALTENLNKATLKMNSNDNTLGALLNDQEMASKMKQTMFNLEESTDKLNQNMEALQHNFLFRGFFKKQAKQKAKEAEQKAKEAEAAAEENK</sequence>
<dbReference type="Proteomes" id="UP000199421">
    <property type="component" value="Unassembled WGS sequence"/>
</dbReference>
<proteinExistence type="predicted"/>
<name>A0A1H7PQZ8_OLID1</name>
<dbReference type="PANTHER" id="PTHR33371:SF4">
    <property type="entry name" value="INTERMEMBRANE PHOSPHOLIPID TRANSPORT SYSTEM BINDING PROTEIN MLAD"/>
    <property type="match status" value="1"/>
</dbReference>
<feature type="domain" description="Mce/MlaD" evidence="3">
    <location>
        <begin position="44"/>
        <end position="118"/>
    </location>
</feature>
<evidence type="ECO:0000256" key="1">
    <source>
        <dbReference type="SAM" id="MobiDB-lite"/>
    </source>
</evidence>
<dbReference type="RefSeq" id="WP_093324174.1">
    <property type="nucleotide sequence ID" value="NZ_FOAF01000002.1"/>
</dbReference>
<reference evidence="5" key="1">
    <citation type="submission" date="2016-10" db="EMBL/GenBank/DDBJ databases">
        <authorList>
            <person name="Varghese N."/>
            <person name="Submissions S."/>
        </authorList>
    </citation>
    <scope>NUCLEOTIDE SEQUENCE [LARGE SCALE GENOMIC DNA]</scope>
    <source>
        <strain evidence="5">DSM 18733</strain>
    </source>
</reference>
<evidence type="ECO:0000259" key="3">
    <source>
        <dbReference type="Pfam" id="PF02470"/>
    </source>
</evidence>
<keyword evidence="2" id="KW-1133">Transmembrane helix</keyword>
<feature type="transmembrane region" description="Helical" evidence="2">
    <location>
        <begin position="12"/>
        <end position="32"/>
    </location>
</feature>
<protein>
    <submittedName>
        <fullName evidence="4">Phospholipid/cholesterol/gamma-HCH transport system substrate-binding protein</fullName>
    </submittedName>
</protein>